<keyword evidence="3" id="KW-1185">Reference proteome</keyword>
<reference evidence="2 3" key="1">
    <citation type="submission" date="2016-02" db="EMBL/GenBank/DDBJ databases">
        <title>Genome analysis of coral dinoflagellate symbionts highlights evolutionary adaptations to a symbiotic lifestyle.</title>
        <authorList>
            <person name="Aranda M."/>
            <person name="Li Y."/>
            <person name="Liew Y.J."/>
            <person name="Baumgarten S."/>
            <person name="Simakov O."/>
            <person name="Wilson M."/>
            <person name="Piel J."/>
            <person name="Ashoor H."/>
            <person name="Bougouffa S."/>
            <person name="Bajic V.B."/>
            <person name="Ryu T."/>
            <person name="Ravasi T."/>
            <person name="Bayer T."/>
            <person name="Micklem G."/>
            <person name="Kim H."/>
            <person name="Bhak J."/>
            <person name="Lajeunesse T.C."/>
            <person name="Voolstra C.R."/>
        </authorList>
    </citation>
    <scope>NUCLEOTIDE SEQUENCE [LARGE SCALE GENOMIC DNA]</scope>
    <source>
        <strain evidence="2 3">CCMP2467</strain>
    </source>
</reference>
<dbReference type="OrthoDB" id="10322855at2759"/>
<evidence type="ECO:0000256" key="1">
    <source>
        <dbReference type="SAM" id="Phobius"/>
    </source>
</evidence>
<dbReference type="EMBL" id="LSRX01000221">
    <property type="protein sequence ID" value="OLQ03984.1"/>
    <property type="molecule type" value="Genomic_DNA"/>
</dbReference>
<sequence>MFLLRAPVTGLNNNLSPHRYTVMHHYRERRIGASAYFPCASACIGIFGIFPLRMPAVGLKNNLSPYRYTPDLESGLVACRRISLMDRRIGVFLLRIGVLWHKMWRSPANESALCSNSCMLAVAAQRALACSLLELPLAAADECDGTEPPLGDLLADARDTEPVHASRTFGHSLRREQSNKVATNVALPPEGWLPDTLLQVKDLVSEFSRAAFVEAVKLDLIILDRKKIDAICCRRGAKCPFPHSMETLSKQAPNINVVSIVPMVAAAGAGTLLVPMTANTGCASSANWSADVQALARAILQRRYTLEDKKLEMLKHFVAASRRRTRERLWSSRQWVVHLFVGKGPNESIHFLERQGFDVLELDLERGVAHTGTVVAPLSTPMATTTQHALEPAVGPEGQVVPQQWLARTSARDVDPADRRRLDLVVYGATPLGEALCCDVTLVSPLTREGRPQPSAATRDGAAITVAERRKRIAYPELLRTGPQRLCVLACEVGGRWNAESLRLVTQLVRLRAQRAPAALRPAARQGWLRRWWGFLSVALQSTLAATLLGAPYVAGALPGAQHPPLADVLHDAAPPAPSLLGL</sequence>
<evidence type="ECO:0000313" key="3">
    <source>
        <dbReference type="Proteomes" id="UP000186817"/>
    </source>
</evidence>
<feature type="transmembrane region" description="Helical" evidence="1">
    <location>
        <begin position="33"/>
        <end position="52"/>
    </location>
</feature>
<protein>
    <submittedName>
        <fullName evidence="2">Uncharacterized protein</fullName>
    </submittedName>
</protein>
<organism evidence="2 3">
    <name type="scientific">Symbiodinium microadriaticum</name>
    <name type="common">Dinoflagellate</name>
    <name type="synonym">Zooxanthella microadriatica</name>
    <dbReference type="NCBI Taxonomy" id="2951"/>
    <lineage>
        <taxon>Eukaryota</taxon>
        <taxon>Sar</taxon>
        <taxon>Alveolata</taxon>
        <taxon>Dinophyceae</taxon>
        <taxon>Suessiales</taxon>
        <taxon>Symbiodiniaceae</taxon>
        <taxon>Symbiodinium</taxon>
    </lineage>
</organism>
<keyword evidence="1" id="KW-1133">Transmembrane helix</keyword>
<dbReference type="AlphaFoldDB" id="A0A1Q9E980"/>
<dbReference type="Proteomes" id="UP000186817">
    <property type="component" value="Unassembled WGS sequence"/>
</dbReference>
<keyword evidence="1" id="KW-0472">Membrane</keyword>
<comment type="caution">
    <text evidence="2">The sequence shown here is derived from an EMBL/GenBank/DDBJ whole genome shotgun (WGS) entry which is preliminary data.</text>
</comment>
<proteinExistence type="predicted"/>
<gene>
    <name evidence="2" type="ORF">AK812_SmicGene13003</name>
</gene>
<keyword evidence="1" id="KW-0812">Transmembrane</keyword>
<name>A0A1Q9E980_SYMMI</name>
<evidence type="ECO:0000313" key="2">
    <source>
        <dbReference type="EMBL" id="OLQ03984.1"/>
    </source>
</evidence>
<accession>A0A1Q9E980</accession>